<dbReference type="EMBL" id="KV426082">
    <property type="protein sequence ID" value="KZV89069.1"/>
    <property type="molecule type" value="Genomic_DNA"/>
</dbReference>
<keyword evidence="2" id="KW-1185">Reference proteome</keyword>
<dbReference type="Proteomes" id="UP000077266">
    <property type="component" value="Unassembled WGS sequence"/>
</dbReference>
<sequence>MARNVGVHEISFEYWLTIGETEVEAATKRGNFPSELMAIVNLFQKVFGCTLMDAQGVLGDKFINDPTYRFFNRMSHS</sequence>
<organism evidence="1 2">
    <name type="scientific">Exidia glandulosa HHB12029</name>
    <dbReference type="NCBI Taxonomy" id="1314781"/>
    <lineage>
        <taxon>Eukaryota</taxon>
        <taxon>Fungi</taxon>
        <taxon>Dikarya</taxon>
        <taxon>Basidiomycota</taxon>
        <taxon>Agaricomycotina</taxon>
        <taxon>Agaricomycetes</taxon>
        <taxon>Auriculariales</taxon>
        <taxon>Exidiaceae</taxon>
        <taxon>Exidia</taxon>
    </lineage>
</organism>
<dbReference type="AlphaFoldDB" id="A0A166A6Z6"/>
<accession>A0A166A6Z6</accession>
<proteinExistence type="predicted"/>
<reference evidence="1 2" key="1">
    <citation type="journal article" date="2016" name="Mol. Biol. Evol.">
        <title>Comparative Genomics of Early-Diverging Mushroom-Forming Fungi Provides Insights into the Origins of Lignocellulose Decay Capabilities.</title>
        <authorList>
            <person name="Nagy L.G."/>
            <person name="Riley R."/>
            <person name="Tritt A."/>
            <person name="Adam C."/>
            <person name="Daum C."/>
            <person name="Floudas D."/>
            <person name="Sun H."/>
            <person name="Yadav J.S."/>
            <person name="Pangilinan J."/>
            <person name="Larsson K.H."/>
            <person name="Matsuura K."/>
            <person name="Barry K."/>
            <person name="Labutti K."/>
            <person name="Kuo R."/>
            <person name="Ohm R.A."/>
            <person name="Bhattacharya S.S."/>
            <person name="Shirouzu T."/>
            <person name="Yoshinaga Y."/>
            <person name="Martin F.M."/>
            <person name="Grigoriev I.V."/>
            <person name="Hibbett D.S."/>
        </authorList>
    </citation>
    <scope>NUCLEOTIDE SEQUENCE [LARGE SCALE GENOMIC DNA]</scope>
    <source>
        <strain evidence="1 2">HHB12029</strain>
    </source>
</reference>
<evidence type="ECO:0000313" key="1">
    <source>
        <dbReference type="EMBL" id="KZV89069.1"/>
    </source>
</evidence>
<gene>
    <name evidence="1" type="ORF">EXIGLDRAFT_722007</name>
</gene>
<protein>
    <submittedName>
        <fullName evidence="1">Uncharacterized protein</fullName>
    </submittedName>
</protein>
<evidence type="ECO:0000313" key="2">
    <source>
        <dbReference type="Proteomes" id="UP000077266"/>
    </source>
</evidence>
<name>A0A166A6Z6_EXIGL</name>
<dbReference type="InParanoid" id="A0A166A6Z6"/>